<dbReference type="Pfam" id="PF19054">
    <property type="entry name" value="DUF5753"/>
    <property type="match status" value="1"/>
</dbReference>
<comment type="caution">
    <text evidence="2">The sequence shown here is derived from an EMBL/GenBank/DDBJ whole genome shotgun (WGS) entry which is preliminary data.</text>
</comment>
<sequence>MATENIPPNVRKRLAVRLKELRGDRRQEDVVRALQAIPGSGRWSVTKLSRMENDQARVQPDVVEDLLTIYGHDDPEELARLKLWARAARDKGYWQKGRRGLPDNMADFGEYEDRAVVQRVWEPLLVPGLCQSEGYARAVISGIEPSIDHDELERRVATRMARQAVLSREDPQELWVLLDERVLRARIGSVDVRLEQLRRLVELASWSNVTLQVVAADAGGAPRLVRLVHDLRVLRRHGGCRLHRRSWRKPVSRRLRGRAALYADVRAPARNRRQRGRLDRADWQGDRRVGA</sequence>
<evidence type="ECO:0000313" key="3">
    <source>
        <dbReference type="Proteomes" id="UP000316628"/>
    </source>
</evidence>
<gene>
    <name evidence="2" type="ORF">FHX81_6170</name>
</gene>
<protein>
    <recommendedName>
        <fullName evidence="1">DUF5753 domain-containing protein</fullName>
    </recommendedName>
</protein>
<keyword evidence="3" id="KW-1185">Reference proteome</keyword>
<evidence type="ECO:0000313" key="2">
    <source>
        <dbReference type="EMBL" id="TQM83743.1"/>
    </source>
</evidence>
<evidence type="ECO:0000259" key="1">
    <source>
        <dbReference type="Pfam" id="PF19054"/>
    </source>
</evidence>
<name>A0A543JLQ8_9PSEU</name>
<dbReference type="AlphaFoldDB" id="A0A543JLQ8"/>
<accession>A0A543JLQ8</accession>
<organism evidence="2 3">
    <name type="scientific">Saccharothrix saharensis</name>
    <dbReference type="NCBI Taxonomy" id="571190"/>
    <lineage>
        <taxon>Bacteria</taxon>
        <taxon>Bacillati</taxon>
        <taxon>Actinomycetota</taxon>
        <taxon>Actinomycetes</taxon>
        <taxon>Pseudonocardiales</taxon>
        <taxon>Pseudonocardiaceae</taxon>
        <taxon>Saccharothrix</taxon>
    </lineage>
</organism>
<dbReference type="OrthoDB" id="3458445at2"/>
<feature type="domain" description="DUF5753" evidence="1">
    <location>
        <begin position="106"/>
        <end position="223"/>
    </location>
</feature>
<dbReference type="Proteomes" id="UP000316628">
    <property type="component" value="Unassembled WGS sequence"/>
</dbReference>
<reference evidence="2 3" key="1">
    <citation type="submission" date="2019-06" db="EMBL/GenBank/DDBJ databases">
        <title>Sequencing the genomes of 1000 actinobacteria strains.</title>
        <authorList>
            <person name="Klenk H.-P."/>
        </authorList>
    </citation>
    <scope>NUCLEOTIDE SEQUENCE [LARGE SCALE GENOMIC DNA]</scope>
    <source>
        <strain evidence="2 3">DSM 45456</strain>
    </source>
</reference>
<dbReference type="InterPro" id="IPR043917">
    <property type="entry name" value="DUF5753"/>
</dbReference>
<dbReference type="EMBL" id="VFPP01000001">
    <property type="protein sequence ID" value="TQM83743.1"/>
    <property type="molecule type" value="Genomic_DNA"/>
</dbReference>
<proteinExistence type="predicted"/>